<sequence>MWTDSLFPSPLLSWLPYPSRSSRPSLSRPGPPAILHTLAPPIPSFEIVGNSDFVISTAINYVTPPVCSFQHGLYGDLCERSGLRVWRGSVTPLPRLRSVGSIAGFCISSRTTFE</sequence>
<dbReference type="AlphaFoldDB" id="A0A7I4AME6"/>
<reference evidence="1" key="3">
    <citation type="submission" date="2020-12" db="UniProtKB">
        <authorList>
            <consortium name="EnsemblPlants"/>
        </authorList>
    </citation>
    <scope>IDENTIFICATION</scope>
</reference>
<dbReference type="Proteomes" id="UP000006727">
    <property type="component" value="Chromosome 13"/>
</dbReference>
<reference evidence="1 2" key="2">
    <citation type="journal article" date="2018" name="Plant J.">
        <title>The Physcomitrella patens chromosome-scale assembly reveals moss genome structure and evolution.</title>
        <authorList>
            <person name="Lang D."/>
            <person name="Ullrich K.K."/>
            <person name="Murat F."/>
            <person name="Fuchs J."/>
            <person name="Jenkins J."/>
            <person name="Haas F.B."/>
            <person name="Piednoel M."/>
            <person name="Gundlach H."/>
            <person name="Van Bel M."/>
            <person name="Meyberg R."/>
            <person name="Vives C."/>
            <person name="Morata J."/>
            <person name="Symeonidi A."/>
            <person name="Hiss M."/>
            <person name="Muchero W."/>
            <person name="Kamisugi Y."/>
            <person name="Saleh O."/>
            <person name="Blanc G."/>
            <person name="Decker E.L."/>
            <person name="van Gessel N."/>
            <person name="Grimwood J."/>
            <person name="Hayes R.D."/>
            <person name="Graham S.W."/>
            <person name="Gunter L.E."/>
            <person name="McDaniel S.F."/>
            <person name="Hoernstein S.N.W."/>
            <person name="Larsson A."/>
            <person name="Li F.W."/>
            <person name="Perroud P.F."/>
            <person name="Phillips J."/>
            <person name="Ranjan P."/>
            <person name="Rokshar D.S."/>
            <person name="Rothfels C.J."/>
            <person name="Schneider L."/>
            <person name="Shu S."/>
            <person name="Stevenson D.W."/>
            <person name="Thummler F."/>
            <person name="Tillich M."/>
            <person name="Villarreal Aguilar J.C."/>
            <person name="Widiez T."/>
            <person name="Wong G.K."/>
            <person name="Wymore A."/>
            <person name="Zhang Y."/>
            <person name="Zimmer A.D."/>
            <person name="Quatrano R.S."/>
            <person name="Mayer K.F.X."/>
            <person name="Goodstein D."/>
            <person name="Casacuberta J.M."/>
            <person name="Vandepoele K."/>
            <person name="Reski R."/>
            <person name="Cuming A.C."/>
            <person name="Tuskan G.A."/>
            <person name="Maumus F."/>
            <person name="Salse J."/>
            <person name="Schmutz J."/>
            <person name="Rensing S.A."/>
        </authorList>
    </citation>
    <scope>NUCLEOTIDE SEQUENCE [LARGE SCALE GENOMIC DNA]</scope>
    <source>
        <strain evidence="1 2">cv. Gransden 2004</strain>
    </source>
</reference>
<proteinExistence type="predicted"/>
<accession>A0A7I4AME6</accession>
<dbReference type="EMBL" id="ABEU02000013">
    <property type="status" value="NOT_ANNOTATED_CDS"/>
    <property type="molecule type" value="Genomic_DNA"/>
</dbReference>
<evidence type="ECO:0000313" key="2">
    <source>
        <dbReference type="Proteomes" id="UP000006727"/>
    </source>
</evidence>
<dbReference type="EnsemblPlants" id="Pp3c13_19659V3.2">
    <property type="protein sequence ID" value="Pp3c13_19659V3.2"/>
    <property type="gene ID" value="Pp3c13_19659"/>
</dbReference>
<protein>
    <submittedName>
        <fullName evidence="1">Uncharacterized protein</fullName>
    </submittedName>
</protein>
<reference evidence="1 2" key="1">
    <citation type="journal article" date="2008" name="Science">
        <title>The Physcomitrella genome reveals evolutionary insights into the conquest of land by plants.</title>
        <authorList>
            <person name="Rensing S."/>
            <person name="Lang D."/>
            <person name="Zimmer A."/>
            <person name="Terry A."/>
            <person name="Salamov A."/>
            <person name="Shapiro H."/>
            <person name="Nishiyama T."/>
            <person name="Perroud P.-F."/>
            <person name="Lindquist E."/>
            <person name="Kamisugi Y."/>
            <person name="Tanahashi T."/>
            <person name="Sakakibara K."/>
            <person name="Fujita T."/>
            <person name="Oishi K."/>
            <person name="Shin-I T."/>
            <person name="Kuroki Y."/>
            <person name="Toyoda A."/>
            <person name="Suzuki Y."/>
            <person name="Hashimoto A."/>
            <person name="Yamaguchi K."/>
            <person name="Sugano A."/>
            <person name="Kohara Y."/>
            <person name="Fujiyama A."/>
            <person name="Anterola A."/>
            <person name="Aoki S."/>
            <person name="Ashton N."/>
            <person name="Barbazuk W.B."/>
            <person name="Barker E."/>
            <person name="Bennetzen J."/>
            <person name="Bezanilla M."/>
            <person name="Blankenship R."/>
            <person name="Cho S.H."/>
            <person name="Dutcher S."/>
            <person name="Estelle M."/>
            <person name="Fawcett J.A."/>
            <person name="Gundlach H."/>
            <person name="Hanada K."/>
            <person name="Heyl A."/>
            <person name="Hicks K.A."/>
            <person name="Hugh J."/>
            <person name="Lohr M."/>
            <person name="Mayer K."/>
            <person name="Melkozernov A."/>
            <person name="Murata T."/>
            <person name="Nelson D."/>
            <person name="Pils B."/>
            <person name="Prigge M."/>
            <person name="Reiss B."/>
            <person name="Renner T."/>
            <person name="Rombauts S."/>
            <person name="Rushton P."/>
            <person name="Sanderfoot A."/>
            <person name="Schween G."/>
            <person name="Shiu S.-H."/>
            <person name="Stueber K."/>
            <person name="Theodoulou F.L."/>
            <person name="Tu H."/>
            <person name="Van de Peer Y."/>
            <person name="Verrier P.J."/>
            <person name="Waters E."/>
            <person name="Wood A."/>
            <person name="Yang L."/>
            <person name="Cove D."/>
            <person name="Cuming A."/>
            <person name="Hasebe M."/>
            <person name="Lucas S."/>
            <person name="Mishler D.B."/>
            <person name="Reski R."/>
            <person name="Grigoriev I."/>
            <person name="Quatrano R.S."/>
            <person name="Boore J.L."/>
        </authorList>
    </citation>
    <scope>NUCLEOTIDE SEQUENCE [LARGE SCALE GENOMIC DNA]</scope>
    <source>
        <strain evidence="1 2">cv. Gransden 2004</strain>
    </source>
</reference>
<name>A0A7I4AME6_PHYPA</name>
<evidence type="ECO:0000313" key="1">
    <source>
        <dbReference type="EnsemblPlants" id="Pp3c13_19659V3.2"/>
    </source>
</evidence>
<keyword evidence="2" id="KW-1185">Reference proteome</keyword>
<organism evidence="1 2">
    <name type="scientific">Physcomitrium patens</name>
    <name type="common">Spreading-leaved earth moss</name>
    <name type="synonym">Physcomitrella patens</name>
    <dbReference type="NCBI Taxonomy" id="3218"/>
    <lineage>
        <taxon>Eukaryota</taxon>
        <taxon>Viridiplantae</taxon>
        <taxon>Streptophyta</taxon>
        <taxon>Embryophyta</taxon>
        <taxon>Bryophyta</taxon>
        <taxon>Bryophytina</taxon>
        <taxon>Bryopsida</taxon>
        <taxon>Funariidae</taxon>
        <taxon>Funariales</taxon>
        <taxon>Funariaceae</taxon>
        <taxon>Physcomitrium</taxon>
    </lineage>
</organism>
<dbReference type="Gramene" id="Pp3c13_19659V3.2">
    <property type="protein sequence ID" value="Pp3c13_19659V3.2"/>
    <property type="gene ID" value="Pp3c13_19659"/>
</dbReference>